<keyword evidence="3" id="KW-1185">Reference proteome</keyword>
<dbReference type="RefSeq" id="WP_067551640.1">
    <property type="nucleotide sequence ID" value="NZ_LPXN01000008.1"/>
</dbReference>
<dbReference type="InterPro" id="IPR029060">
    <property type="entry name" value="PIN-like_dom_sf"/>
</dbReference>
<feature type="domain" description="PIN" evidence="1">
    <location>
        <begin position="2"/>
        <end position="114"/>
    </location>
</feature>
<dbReference type="SUPFAM" id="SSF88723">
    <property type="entry name" value="PIN domain-like"/>
    <property type="match status" value="1"/>
</dbReference>
<evidence type="ECO:0000259" key="1">
    <source>
        <dbReference type="Pfam" id="PF01850"/>
    </source>
</evidence>
<reference evidence="2 3" key="1">
    <citation type="submission" date="2015-12" db="EMBL/GenBank/DDBJ databases">
        <title>Genome sequence of Oceanibaculum pacificum MCCC 1A02656.</title>
        <authorList>
            <person name="Lu L."/>
            <person name="Lai Q."/>
            <person name="Shao Z."/>
            <person name="Qian P."/>
        </authorList>
    </citation>
    <scope>NUCLEOTIDE SEQUENCE [LARGE SCALE GENOMIC DNA]</scope>
    <source>
        <strain evidence="2 3">MCCC 1A02656</strain>
    </source>
</reference>
<sequence length="124" mass="13197">MIVLDASTVLALQFGEVGGEALLKEGPSCISSVNLAEVLGRLARDHPDVEIFLPPLHDAVGSVFPFTEAHALLSARLVPATRPYGLSFGDRACLALAQSLDAPVLTADRAWAKLSLPVEIRLIR</sequence>
<proteinExistence type="predicted"/>
<dbReference type="Pfam" id="PF01850">
    <property type="entry name" value="PIN"/>
    <property type="match status" value="1"/>
</dbReference>
<comment type="caution">
    <text evidence="2">The sequence shown here is derived from an EMBL/GenBank/DDBJ whole genome shotgun (WGS) entry which is preliminary data.</text>
</comment>
<dbReference type="STRING" id="580166.AUP43_15685"/>
<dbReference type="OrthoDB" id="286092at2"/>
<protein>
    <recommendedName>
        <fullName evidence="1">PIN domain-containing protein</fullName>
    </recommendedName>
</protein>
<organism evidence="2 3">
    <name type="scientific">Oceanibaculum pacificum</name>
    <dbReference type="NCBI Taxonomy" id="580166"/>
    <lineage>
        <taxon>Bacteria</taxon>
        <taxon>Pseudomonadati</taxon>
        <taxon>Pseudomonadota</taxon>
        <taxon>Alphaproteobacteria</taxon>
        <taxon>Rhodospirillales</taxon>
        <taxon>Oceanibaculaceae</taxon>
        <taxon>Oceanibaculum</taxon>
    </lineage>
</organism>
<dbReference type="AlphaFoldDB" id="A0A154WGL8"/>
<dbReference type="InterPro" id="IPR002716">
    <property type="entry name" value="PIN_dom"/>
</dbReference>
<evidence type="ECO:0000313" key="3">
    <source>
        <dbReference type="Proteomes" id="UP000076400"/>
    </source>
</evidence>
<dbReference type="CDD" id="cd18682">
    <property type="entry name" value="PIN_VapC-like"/>
    <property type="match status" value="1"/>
</dbReference>
<dbReference type="Proteomes" id="UP000076400">
    <property type="component" value="Unassembled WGS sequence"/>
</dbReference>
<dbReference type="Gene3D" id="3.40.50.1010">
    <property type="entry name" value="5'-nuclease"/>
    <property type="match status" value="1"/>
</dbReference>
<evidence type="ECO:0000313" key="2">
    <source>
        <dbReference type="EMBL" id="KZD12668.1"/>
    </source>
</evidence>
<gene>
    <name evidence="2" type="ORF">AUP43_15685</name>
</gene>
<accession>A0A154WGL8</accession>
<name>A0A154WGL8_9PROT</name>
<dbReference type="EMBL" id="LPXN01000008">
    <property type="protein sequence ID" value="KZD12668.1"/>
    <property type="molecule type" value="Genomic_DNA"/>
</dbReference>